<dbReference type="PROSITE" id="PS50297">
    <property type="entry name" value="ANK_REP_REGION"/>
    <property type="match status" value="5"/>
</dbReference>
<accession>A0A9P9AKR2</accession>
<keyword evidence="1" id="KW-0677">Repeat</keyword>
<gene>
    <name evidence="5" type="ORF">B0T10DRAFT_574753</name>
</gene>
<dbReference type="OrthoDB" id="195446at2759"/>
<feature type="region of interest" description="Disordered" evidence="4">
    <location>
        <begin position="1"/>
        <end position="39"/>
    </location>
</feature>
<name>A0A9P9AKR2_9HYPO</name>
<feature type="repeat" description="ANK" evidence="3">
    <location>
        <begin position="206"/>
        <end position="239"/>
    </location>
</feature>
<keyword evidence="2 3" id="KW-0040">ANK repeat</keyword>
<feature type="repeat" description="ANK" evidence="3">
    <location>
        <begin position="491"/>
        <end position="523"/>
    </location>
</feature>
<feature type="repeat" description="ANK" evidence="3">
    <location>
        <begin position="115"/>
        <end position="150"/>
    </location>
</feature>
<protein>
    <submittedName>
        <fullName evidence="5">Ankyrin repeat-containing domain protein</fullName>
    </submittedName>
</protein>
<dbReference type="Gene3D" id="1.25.40.20">
    <property type="entry name" value="Ankyrin repeat-containing domain"/>
    <property type="match status" value="4"/>
</dbReference>
<dbReference type="PROSITE" id="PS50088">
    <property type="entry name" value="ANK_REPEAT"/>
    <property type="match status" value="7"/>
</dbReference>
<evidence type="ECO:0000256" key="4">
    <source>
        <dbReference type="SAM" id="MobiDB-lite"/>
    </source>
</evidence>
<feature type="repeat" description="ANK" evidence="3">
    <location>
        <begin position="276"/>
        <end position="304"/>
    </location>
</feature>
<feature type="repeat" description="ANK" evidence="3">
    <location>
        <begin position="317"/>
        <end position="346"/>
    </location>
</feature>
<dbReference type="AlphaFoldDB" id="A0A9P9AKR2"/>
<proteinExistence type="predicted"/>
<comment type="caution">
    <text evidence="5">The sequence shown here is derived from an EMBL/GenBank/DDBJ whole genome shotgun (WGS) entry which is preliminary data.</text>
</comment>
<feature type="region of interest" description="Disordered" evidence="4">
    <location>
        <begin position="149"/>
        <end position="173"/>
    </location>
</feature>
<dbReference type="SMART" id="SM00248">
    <property type="entry name" value="ANK"/>
    <property type="match status" value="13"/>
</dbReference>
<dbReference type="PANTHER" id="PTHR24123:SF141">
    <property type="entry name" value="ANKYRIN 2, ISOFORM U"/>
    <property type="match status" value="1"/>
</dbReference>
<feature type="compositionally biased region" description="Basic and acidic residues" evidence="4">
    <location>
        <begin position="163"/>
        <end position="173"/>
    </location>
</feature>
<keyword evidence="6" id="KW-1185">Reference proteome</keyword>
<evidence type="ECO:0000313" key="5">
    <source>
        <dbReference type="EMBL" id="KAH6887648.1"/>
    </source>
</evidence>
<evidence type="ECO:0000256" key="1">
    <source>
        <dbReference type="ARBA" id="ARBA00022737"/>
    </source>
</evidence>
<dbReference type="EMBL" id="JAGPYM010000014">
    <property type="protein sequence ID" value="KAH6887648.1"/>
    <property type="molecule type" value="Genomic_DNA"/>
</dbReference>
<organism evidence="5 6">
    <name type="scientific">Thelonectria olida</name>
    <dbReference type="NCBI Taxonomy" id="1576542"/>
    <lineage>
        <taxon>Eukaryota</taxon>
        <taxon>Fungi</taxon>
        <taxon>Dikarya</taxon>
        <taxon>Ascomycota</taxon>
        <taxon>Pezizomycotina</taxon>
        <taxon>Sordariomycetes</taxon>
        <taxon>Hypocreomycetidae</taxon>
        <taxon>Hypocreales</taxon>
        <taxon>Nectriaceae</taxon>
        <taxon>Thelonectria</taxon>
    </lineage>
</organism>
<dbReference type="Pfam" id="PF12796">
    <property type="entry name" value="Ank_2"/>
    <property type="match status" value="5"/>
</dbReference>
<dbReference type="Proteomes" id="UP000777438">
    <property type="component" value="Unassembled WGS sequence"/>
</dbReference>
<dbReference type="InterPro" id="IPR036770">
    <property type="entry name" value="Ankyrin_rpt-contain_sf"/>
</dbReference>
<sequence>MCSMCEGHNSTAAAAGETANNEVTEENVNAPTEPDGYSELRKACREVKLDEAREIIAQNPGLDLNLSDPDQDGKGYTPLLDLISEAVMNEDGKDAPDFVRFLVAHGADVKAQDTRGWTGLHHCARWNNDISVDMAKVLIELGADVSANQRITPKPQPDAVADSNEHDHEHTGDGCECGQHIGAMLGNAFKLATGKDLDLTEQTKELDVTPLHHACGYGDNLPIVKLLLEHGAKIDVNDFLAGTPVLVAAQDGREEICALLLSKPGGTACLSMRKKTGRLPIHVAAENGTKNIVAMLVEAGSLVDPIIEGNGVEDREKGLTPLLLACKNADRHGKLDVIEYLLDHGAKTAHVAGQGQTALLLSVLAKNVEAAQLLVKHGADPKAVVGPFEDVNALHVAATAGAADLCQWLVNEAAIGVDTHDDQGYTALINAAGYSNSPETIRMLVSTLGANIEASIDDGRRALHFSAFKGQEAGAKELVALGADKEAVDGAGWTPMHFAARYHHADVIRLLLDSGAEVGRKVDGGPRPKRKDGEEFDISGFTAVDLARIIRGGQDCVDILVAAGDTLSDETKDLVDDDLWEEQGGSCCVM</sequence>
<evidence type="ECO:0000313" key="6">
    <source>
        <dbReference type="Proteomes" id="UP000777438"/>
    </source>
</evidence>
<feature type="compositionally biased region" description="Low complexity" evidence="4">
    <location>
        <begin position="11"/>
        <end position="33"/>
    </location>
</feature>
<dbReference type="InterPro" id="IPR051165">
    <property type="entry name" value="Multifunctional_ANK_Repeat"/>
</dbReference>
<reference evidence="5 6" key="1">
    <citation type="journal article" date="2021" name="Nat. Commun.">
        <title>Genetic determinants of endophytism in the Arabidopsis root mycobiome.</title>
        <authorList>
            <person name="Mesny F."/>
            <person name="Miyauchi S."/>
            <person name="Thiergart T."/>
            <person name="Pickel B."/>
            <person name="Atanasova L."/>
            <person name="Karlsson M."/>
            <person name="Huettel B."/>
            <person name="Barry K.W."/>
            <person name="Haridas S."/>
            <person name="Chen C."/>
            <person name="Bauer D."/>
            <person name="Andreopoulos W."/>
            <person name="Pangilinan J."/>
            <person name="LaButti K."/>
            <person name="Riley R."/>
            <person name="Lipzen A."/>
            <person name="Clum A."/>
            <person name="Drula E."/>
            <person name="Henrissat B."/>
            <person name="Kohler A."/>
            <person name="Grigoriev I.V."/>
            <person name="Martin F.M."/>
            <person name="Hacquard S."/>
        </authorList>
    </citation>
    <scope>NUCLEOTIDE SEQUENCE [LARGE SCALE GENOMIC DNA]</scope>
    <source>
        <strain evidence="5 6">MPI-CAGE-CH-0241</strain>
    </source>
</reference>
<dbReference type="PRINTS" id="PR01415">
    <property type="entry name" value="ANKYRIN"/>
</dbReference>
<feature type="repeat" description="ANK" evidence="3">
    <location>
        <begin position="458"/>
        <end position="490"/>
    </location>
</feature>
<evidence type="ECO:0000256" key="3">
    <source>
        <dbReference type="PROSITE-ProRule" id="PRU00023"/>
    </source>
</evidence>
<evidence type="ECO:0000256" key="2">
    <source>
        <dbReference type="ARBA" id="ARBA00023043"/>
    </source>
</evidence>
<dbReference type="InterPro" id="IPR002110">
    <property type="entry name" value="Ankyrin_rpt"/>
</dbReference>
<dbReference type="PANTHER" id="PTHR24123">
    <property type="entry name" value="ANKYRIN REPEAT-CONTAINING"/>
    <property type="match status" value="1"/>
</dbReference>
<dbReference type="SUPFAM" id="SSF48403">
    <property type="entry name" value="Ankyrin repeat"/>
    <property type="match status" value="2"/>
</dbReference>
<feature type="repeat" description="ANK" evidence="3">
    <location>
        <begin position="354"/>
        <end position="386"/>
    </location>
</feature>